<evidence type="ECO:0000313" key="7">
    <source>
        <dbReference type="Proteomes" id="UP000192247"/>
    </source>
</evidence>
<dbReference type="GO" id="GO:0003723">
    <property type="term" value="F:RNA binding"/>
    <property type="evidence" value="ECO:0007669"/>
    <property type="project" value="TreeGrafter"/>
</dbReference>
<keyword evidence="3" id="KW-0687">Ribonucleoprotein</keyword>
<dbReference type="OrthoDB" id="426865at2759"/>
<dbReference type="STRING" id="418985.A0A1V9X122"/>
<accession>A0A1V9X122</accession>
<dbReference type="GO" id="GO:0006412">
    <property type="term" value="P:translation"/>
    <property type="evidence" value="ECO:0007669"/>
    <property type="project" value="InterPro"/>
</dbReference>
<evidence type="ECO:0000256" key="1">
    <source>
        <dbReference type="ARBA" id="ARBA00005251"/>
    </source>
</evidence>
<name>A0A1V9X122_9ACAR</name>
<evidence type="ECO:0000256" key="5">
    <source>
        <dbReference type="ARBA" id="ARBA00043019"/>
    </source>
</evidence>
<dbReference type="InterPro" id="IPR020568">
    <property type="entry name" value="Ribosomal_Su5_D2-typ_SF"/>
</dbReference>
<dbReference type="AlphaFoldDB" id="A0A1V9X122"/>
<dbReference type="PANTHER" id="PTHR21569:SF16">
    <property type="entry name" value="RIBOSOMAL PROTEIN S16"/>
    <property type="match status" value="1"/>
</dbReference>
<dbReference type="EMBL" id="MNPL01029931">
    <property type="protein sequence ID" value="OQR67098.1"/>
    <property type="molecule type" value="Genomic_DNA"/>
</dbReference>
<dbReference type="SUPFAM" id="SSF54211">
    <property type="entry name" value="Ribosomal protein S5 domain 2-like"/>
    <property type="match status" value="1"/>
</dbReference>
<evidence type="ECO:0000313" key="6">
    <source>
        <dbReference type="EMBL" id="OQR67098.1"/>
    </source>
</evidence>
<organism evidence="6 7">
    <name type="scientific">Tropilaelaps mercedesae</name>
    <dbReference type="NCBI Taxonomy" id="418985"/>
    <lineage>
        <taxon>Eukaryota</taxon>
        <taxon>Metazoa</taxon>
        <taxon>Ecdysozoa</taxon>
        <taxon>Arthropoda</taxon>
        <taxon>Chelicerata</taxon>
        <taxon>Arachnida</taxon>
        <taxon>Acari</taxon>
        <taxon>Parasitiformes</taxon>
        <taxon>Mesostigmata</taxon>
        <taxon>Gamasina</taxon>
        <taxon>Dermanyssoidea</taxon>
        <taxon>Laelapidae</taxon>
        <taxon>Tropilaelaps</taxon>
    </lineage>
</organism>
<reference evidence="6 7" key="1">
    <citation type="journal article" date="2017" name="Gigascience">
        <title>Draft genome of the honey bee ectoparasitic mite, Tropilaelaps mercedesae, is shaped by the parasitic life history.</title>
        <authorList>
            <person name="Dong X."/>
            <person name="Armstrong S.D."/>
            <person name="Xia D."/>
            <person name="Makepeace B.L."/>
            <person name="Darby A.C."/>
            <person name="Kadowaki T."/>
        </authorList>
    </citation>
    <scope>NUCLEOTIDE SEQUENCE [LARGE SCALE GENOMIC DNA]</scope>
    <source>
        <strain evidence="6">Wuxi-XJTLU</strain>
    </source>
</reference>
<evidence type="ECO:0000256" key="3">
    <source>
        <dbReference type="ARBA" id="ARBA00023274"/>
    </source>
</evidence>
<dbReference type="Proteomes" id="UP000192247">
    <property type="component" value="Unassembled WGS sequence"/>
</dbReference>
<evidence type="ECO:0000256" key="4">
    <source>
        <dbReference type="ARBA" id="ARBA00035259"/>
    </source>
</evidence>
<evidence type="ECO:0000256" key="2">
    <source>
        <dbReference type="ARBA" id="ARBA00022980"/>
    </source>
</evidence>
<dbReference type="Pfam" id="PF00380">
    <property type="entry name" value="Ribosomal_S9"/>
    <property type="match status" value="1"/>
</dbReference>
<dbReference type="GO" id="GO:0003735">
    <property type="term" value="F:structural constituent of ribosome"/>
    <property type="evidence" value="ECO:0007669"/>
    <property type="project" value="InterPro"/>
</dbReference>
<dbReference type="FunCoup" id="A0A1V9X122">
    <property type="interactions" value="746"/>
</dbReference>
<dbReference type="InterPro" id="IPR014721">
    <property type="entry name" value="Ribsml_uS5_D2-typ_fold_subgr"/>
</dbReference>
<comment type="similarity">
    <text evidence="1">Belongs to the universal ribosomal protein uS9 family.</text>
</comment>
<keyword evidence="2 6" id="KW-0689">Ribosomal protein</keyword>
<dbReference type="InParanoid" id="A0A1V9X122"/>
<protein>
    <recommendedName>
        <fullName evidence="4">Small ribosomal subunit protein uS9</fullName>
    </recommendedName>
    <alternativeName>
        <fullName evidence="5">40S ribosomal protein S16</fullName>
    </alternativeName>
</protein>
<dbReference type="PANTHER" id="PTHR21569">
    <property type="entry name" value="RIBOSOMAL PROTEIN S9"/>
    <property type="match status" value="1"/>
</dbReference>
<proteinExistence type="inferred from homology"/>
<dbReference type="Gene3D" id="3.30.230.10">
    <property type="match status" value="1"/>
</dbReference>
<comment type="caution">
    <text evidence="6">The sequence shown here is derived from an EMBL/GenBank/DDBJ whole genome shotgun (WGS) entry which is preliminary data.</text>
</comment>
<dbReference type="InterPro" id="IPR000754">
    <property type="entry name" value="Ribosomal_uS9"/>
</dbReference>
<dbReference type="GO" id="GO:0022627">
    <property type="term" value="C:cytosolic small ribosomal subunit"/>
    <property type="evidence" value="ECO:0007669"/>
    <property type="project" value="TreeGrafter"/>
</dbReference>
<gene>
    <name evidence="6" type="ORF">BIW11_13727</name>
</gene>
<sequence>MGVVPFSRVKLSGFELTTILFFCLETTSRACVSKKMSTVKEPSKAVQVFGRKKTAIAVAHCKAGNGVLRVNGRPIDLIEPQTLRYKLIEPILLLGRDRFQQLDIRVRVKGGGDVSRVYAVRQCVSKAIVAFYQKYVDEATKKELKDTLASYDKTLLVADPRRCEPKKFGGPGARARYQKSYR</sequence>
<dbReference type="FunFam" id="3.30.230.10:FF:000007">
    <property type="entry name" value="40S ribosomal protein S16"/>
    <property type="match status" value="1"/>
</dbReference>
<dbReference type="GO" id="GO:0000462">
    <property type="term" value="P:maturation of SSU-rRNA from tricistronic rRNA transcript (SSU-rRNA, 5.8S rRNA, LSU-rRNA)"/>
    <property type="evidence" value="ECO:0007669"/>
    <property type="project" value="TreeGrafter"/>
</dbReference>
<keyword evidence="7" id="KW-1185">Reference proteome</keyword>